<dbReference type="Pfam" id="PF01943">
    <property type="entry name" value="Polysacc_synt"/>
    <property type="match status" value="1"/>
</dbReference>
<keyword evidence="8" id="KW-1185">Reference proteome</keyword>
<evidence type="ECO:0000313" key="8">
    <source>
        <dbReference type="Proteomes" id="UP000219621"/>
    </source>
</evidence>
<proteinExistence type="predicted"/>
<feature type="transmembrane region" description="Helical" evidence="6">
    <location>
        <begin position="154"/>
        <end position="171"/>
    </location>
</feature>
<evidence type="ECO:0000256" key="6">
    <source>
        <dbReference type="SAM" id="Phobius"/>
    </source>
</evidence>
<feature type="transmembrane region" description="Helical" evidence="6">
    <location>
        <begin position="390"/>
        <end position="413"/>
    </location>
</feature>
<feature type="transmembrane region" description="Helical" evidence="6">
    <location>
        <begin position="15"/>
        <end position="36"/>
    </location>
</feature>
<dbReference type="InterPro" id="IPR002797">
    <property type="entry name" value="Polysacc_synth"/>
</dbReference>
<dbReference type="AlphaFoldDB" id="A0A286GD33"/>
<feature type="transmembrane region" description="Helical" evidence="6">
    <location>
        <begin position="177"/>
        <end position="199"/>
    </location>
</feature>
<evidence type="ECO:0000256" key="2">
    <source>
        <dbReference type="ARBA" id="ARBA00022475"/>
    </source>
</evidence>
<sequence>MTARDRLRGLWRSRILRVLAVRSAGVLALYGLEITLARRLGVAGYGVFAYLLVTATLVARFAPLGWQNAATRFVAAARAHDDLPLLKAGLARAYLSAAVGLVAAGLLLAALARTPLLAAAWLPAVGLPLAAALTLLELHRFILRGLDRSEAGEALPMLLLPMLVIAGLWLLPVREAATAAVLYAGAAGVALAVSAAVILHRLPKGWRAAAAAPAPRSWLWMSGAILIGSVSDEATARVAVLVLGAAGDEAGAGQYQAAARLVLMTVFVLRAATASFSPRIAALHHAGETARLRREYGRVCLASAAGGLPFLLLFGLAPHAALALFGPGFTAAAPLLQVLAVGYMASAAAGPCGTALMMTGRERAYAVNAVVGLACALGGSLALVPSHGSLGAAAATAGALVVVNLLNVTVLLVGGGRRAGRRLEVAR</sequence>
<feature type="transmembrane region" description="Helical" evidence="6">
    <location>
        <begin position="299"/>
        <end position="325"/>
    </location>
</feature>
<feature type="transmembrane region" description="Helical" evidence="6">
    <location>
        <begin position="93"/>
        <end position="112"/>
    </location>
</feature>
<keyword evidence="5 6" id="KW-0472">Membrane</keyword>
<evidence type="ECO:0000313" key="7">
    <source>
        <dbReference type="EMBL" id="SOD93422.1"/>
    </source>
</evidence>
<protein>
    <submittedName>
        <fullName evidence="7">Membrane protein involved in the export of O-antigen and teichoic acid</fullName>
    </submittedName>
</protein>
<feature type="transmembrane region" description="Helical" evidence="6">
    <location>
        <begin position="118"/>
        <end position="142"/>
    </location>
</feature>
<keyword evidence="3 6" id="KW-0812">Transmembrane</keyword>
<gene>
    <name evidence="7" type="ORF">SAMN05421508_10364</name>
</gene>
<evidence type="ECO:0000256" key="4">
    <source>
        <dbReference type="ARBA" id="ARBA00022989"/>
    </source>
</evidence>
<feature type="transmembrane region" description="Helical" evidence="6">
    <location>
        <begin position="331"/>
        <end position="352"/>
    </location>
</feature>
<evidence type="ECO:0000256" key="3">
    <source>
        <dbReference type="ARBA" id="ARBA00022692"/>
    </source>
</evidence>
<evidence type="ECO:0000256" key="1">
    <source>
        <dbReference type="ARBA" id="ARBA00004651"/>
    </source>
</evidence>
<comment type="subcellular location">
    <subcellularLocation>
        <location evidence="1">Cell membrane</location>
        <topology evidence="1">Multi-pass membrane protein</topology>
    </subcellularLocation>
</comment>
<dbReference type="EMBL" id="OCNJ01000003">
    <property type="protein sequence ID" value="SOD93422.1"/>
    <property type="molecule type" value="Genomic_DNA"/>
</dbReference>
<dbReference type="InterPro" id="IPR050833">
    <property type="entry name" value="Poly_Biosynth_Transport"/>
</dbReference>
<accession>A0A286GD33</accession>
<feature type="transmembrane region" description="Helical" evidence="6">
    <location>
        <begin position="364"/>
        <end position="384"/>
    </location>
</feature>
<keyword evidence="2" id="KW-1003">Cell membrane</keyword>
<feature type="transmembrane region" description="Helical" evidence="6">
    <location>
        <begin position="42"/>
        <end position="62"/>
    </location>
</feature>
<dbReference type="RefSeq" id="WP_101613974.1">
    <property type="nucleotide sequence ID" value="NZ_OCNJ01000003.1"/>
</dbReference>
<name>A0A286GD33_9PROT</name>
<reference evidence="7 8" key="1">
    <citation type="submission" date="2017-09" db="EMBL/GenBank/DDBJ databases">
        <authorList>
            <person name="Ehlers B."/>
            <person name="Leendertz F.H."/>
        </authorList>
    </citation>
    <scope>NUCLEOTIDE SEQUENCE [LARGE SCALE GENOMIC DNA]</scope>
    <source>
        <strain evidence="7 8">USBA 140</strain>
    </source>
</reference>
<evidence type="ECO:0000256" key="5">
    <source>
        <dbReference type="ARBA" id="ARBA00023136"/>
    </source>
</evidence>
<dbReference type="PANTHER" id="PTHR30250:SF11">
    <property type="entry name" value="O-ANTIGEN TRANSPORTER-RELATED"/>
    <property type="match status" value="1"/>
</dbReference>
<organism evidence="7 8">
    <name type="scientific">Caenispirillum bisanense</name>
    <dbReference type="NCBI Taxonomy" id="414052"/>
    <lineage>
        <taxon>Bacteria</taxon>
        <taxon>Pseudomonadati</taxon>
        <taxon>Pseudomonadota</taxon>
        <taxon>Alphaproteobacteria</taxon>
        <taxon>Rhodospirillales</taxon>
        <taxon>Novispirillaceae</taxon>
        <taxon>Caenispirillum</taxon>
    </lineage>
</organism>
<dbReference type="PANTHER" id="PTHR30250">
    <property type="entry name" value="PST FAMILY PREDICTED COLANIC ACID TRANSPORTER"/>
    <property type="match status" value="1"/>
</dbReference>
<dbReference type="Proteomes" id="UP000219621">
    <property type="component" value="Unassembled WGS sequence"/>
</dbReference>
<keyword evidence="4 6" id="KW-1133">Transmembrane helix</keyword>
<dbReference type="GO" id="GO:0005886">
    <property type="term" value="C:plasma membrane"/>
    <property type="evidence" value="ECO:0007669"/>
    <property type="project" value="UniProtKB-SubCell"/>
</dbReference>